<proteinExistence type="predicted"/>
<feature type="transmembrane region" description="Helical" evidence="5">
    <location>
        <begin position="103"/>
        <end position="124"/>
    </location>
</feature>
<dbReference type="RefSeq" id="WP_076348303.1">
    <property type="nucleotide sequence ID" value="NZ_FTOO01000010.1"/>
</dbReference>
<keyword evidence="4 5" id="KW-0472">Membrane</keyword>
<dbReference type="InterPro" id="IPR000412">
    <property type="entry name" value="ABC_2_transport"/>
</dbReference>
<comment type="subcellular location">
    <subcellularLocation>
        <location evidence="1">Membrane</location>
        <topology evidence="1">Multi-pass membrane protein</topology>
    </subcellularLocation>
</comment>
<evidence type="ECO:0000256" key="5">
    <source>
        <dbReference type="SAM" id="Phobius"/>
    </source>
</evidence>
<accession>A0A1N7NZH6</accession>
<organism evidence="7 8">
    <name type="scientific">Alicyclobacillus vulcanalis</name>
    <dbReference type="NCBI Taxonomy" id="252246"/>
    <lineage>
        <taxon>Bacteria</taxon>
        <taxon>Bacillati</taxon>
        <taxon>Bacillota</taxon>
        <taxon>Bacilli</taxon>
        <taxon>Bacillales</taxon>
        <taxon>Alicyclobacillaceae</taxon>
        <taxon>Alicyclobacillus</taxon>
    </lineage>
</organism>
<dbReference type="GO" id="GO:0043190">
    <property type="term" value="C:ATP-binding cassette (ABC) transporter complex"/>
    <property type="evidence" value="ECO:0007669"/>
    <property type="project" value="InterPro"/>
</dbReference>
<gene>
    <name evidence="7" type="ORF">SAMN05421799_11092</name>
</gene>
<dbReference type="OrthoDB" id="63188at2"/>
<dbReference type="STRING" id="252246.SAMN05421799_11092"/>
<keyword evidence="3 5" id="KW-1133">Transmembrane helix</keyword>
<dbReference type="PANTHER" id="PTHR43077:SF11">
    <property type="entry name" value="TRANSPORT PERMEASE YVFS-RELATED"/>
    <property type="match status" value="1"/>
</dbReference>
<dbReference type="PANTHER" id="PTHR43077">
    <property type="entry name" value="TRANSPORT PERMEASE YVFS-RELATED"/>
    <property type="match status" value="1"/>
</dbReference>
<keyword evidence="2 5" id="KW-0812">Transmembrane</keyword>
<sequence length="250" mass="27869">MNAWLLEWRIEVLRNVRNRRYFIFTLLFPVGFYLLYVHLYGRDTHMGGMDWAEYFLISMSVFGVVGTGLNGNAVRVAIERTQGWASWMLTTPRPSLQAVTTKIAANVVVNAIAVGIMFCVGAFVEHVHMSIGQWLTCGLATTFGALVFTALGMLVGHVGGREAAQILASIVYFLISIAGGLWIPIQVLPPFFHHLALFMPTYRLADIAWSVVGLRTVHWADIAVLFAYFVVFVGLSAWLSTRPREVRSVS</sequence>
<dbReference type="InterPro" id="IPR051328">
    <property type="entry name" value="T7SS_ABC-Transporter"/>
</dbReference>
<dbReference type="EMBL" id="FTOO01000010">
    <property type="protein sequence ID" value="SIT03619.1"/>
    <property type="molecule type" value="Genomic_DNA"/>
</dbReference>
<dbReference type="Pfam" id="PF12698">
    <property type="entry name" value="ABC2_membrane_3"/>
    <property type="match status" value="1"/>
</dbReference>
<name>A0A1N7NZH6_9BACL</name>
<keyword evidence="8" id="KW-1185">Reference proteome</keyword>
<feature type="transmembrane region" description="Helical" evidence="5">
    <location>
        <begin position="219"/>
        <end position="239"/>
    </location>
</feature>
<evidence type="ECO:0000313" key="7">
    <source>
        <dbReference type="EMBL" id="SIT03619.1"/>
    </source>
</evidence>
<evidence type="ECO:0000256" key="3">
    <source>
        <dbReference type="ARBA" id="ARBA00022989"/>
    </source>
</evidence>
<evidence type="ECO:0000259" key="6">
    <source>
        <dbReference type="Pfam" id="PF12698"/>
    </source>
</evidence>
<feature type="transmembrane region" description="Helical" evidence="5">
    <location>
        <begin position="130"/>
        <end position="154"/>
    </location>
</feature>
<reference evidence="8" key="1">
    <citation type="submission" date="2017-01" db="EMBL/GenBank/DDBJ databases">
        <authorList>
            <person name="Varghese N."/>
            <person name="Submissions S."/>
        </authorList>
    </citation>
    <scope>NUCLEOTIDE SEQUENCE [LARGE SCALE GENOMIC DNA]</scope>
    <source>
        <strain evidence="8">DSM 16176</strain>
    </source>
</reference>
<protein>
    <submittedName>
        <fullName evidence="7">ABC-2 type transport system permease protein</fullName>
    </submittedName>
</protein>
<dbReference type="AlphaFoldDB" id="A0A1N7NZH6"/>
<feature type="transmembrane region" description="Helical" evidence="5">
    <location>
        <begin position="51"/>
        <end position="70"/>
    </location>
</feature>
<dbReference type="PIRSF" id="PIRSF006648">
    <property type="entry name" value="DrrB"/>
    <property type="match status" value="1"/>
</dbReference>
<evidence type="ECO:0000256" key="4">
    <source>
        <dbReference type="ARBA" id="ARBA00023136"/>
    </source>
</evidence>
<dbReference type="GO" id="GO:0140359">
    <property type="term" value="F:ABC-type transporter activity"/>
    <property type="evidence" value="ECO:0007669"/>
    <property type="project" value="InterPro"/>
</dbReference>
<feature type="transmembrane region" description="Helical" evidence="5">
    <location>
        <begin position="166"/>
        <end position="185"/>
    </location>
</feature>
<dbReference type="InterPro" id="IPR013525">
    <property type="entry name" value="ABC2_TM"/>
</dbReference>
<evidence type="ECO:0000256" key="1">
    <source>
        <dbReference type="ARBA" id="ARBA00004141"/>
    </source>
</evidence>
<evidence type="ECO:0000256" key="2">
    <source>
        <dbReference type="ARBA" id="ARBA00022692"/>
    </source>
</evidence>
<dbReference type="Proteomes" id="UP000186156">
    <property type="component" value="Unassembled WGS sequence"/>
</dbReference>
<feature type="transmembrane region" description="Helical" evidence="5">
    <location>
        <begin position="21"/>
        <end position="39"/>
    </location>
</feature>
<evidence type="ECO:0000313" key="8">
    <source>
        <dbReference type="Proteomes" id="UP000186156"/>
    </source>
</evidence>
<feature type="domain" description="ABC-2 type transporter transmembrane" evidence="6">
    <location>
        <begin position="50"/>
        <end position="238"/>
    </location>
</feature>